<sequence>MKEKNKTLYKIGKIFLIVLLLIFLFIANSFFGNPISKILVDRTADKYIENNYKDLKLIRDKTIYNFKSGTYDIHLRDENSIDSNFVLSFNKLGGLIYDTYGDRIFNTYSRFMEGLYQYGRKIEEENKFPYKITLEPIEKDGYKNIFTIDEKIDFNNFPYQVKANAYGFCENPSFEEALKILKELQKIMDSSPLETEEFSIILVPGKDRKENVEAVSWENALSIFDIKAETIRKGDLKELKHLKEVQSQEKKDEE</sequence>
<dbReference type="Proteomes" id="UP001236559">
    <property type="component" value="Unassembled WGS sequence"/>
</dbReference>
<evidence type="ECO:0000259" key="1">
    <source>
        <dbReference type="Pfam" id="PF25425"/>
    </source>
</evidence>
<organism evidence="2 3">
    <name type="scientific">Peptoniphilus koenoeneniae</name>
    <dbReference type="NCBI Taxonomy" id="507751"/>
    <lineage>
        <taxon>Bacteria</taxon>
        <taxon>Bacillati</taxon>
        <taxon>Bacillota</taxon>
        <taxon>Tissierellia</taxon>
        <taxon>Tissierellales</taxon>
        <taxon>Peptoniphilaceae</taxon>
        <taxon>Peptoniphilus</taxon>
    </lineage>
</organism>
<feature type="domain" description="YfjL-like N-terminal" evidence="1">
    <location>
        <begin position="13"/>
        <end position="88"/>
    </location>
</feature>
<comment type="caution">
    <text evidence="2">The sequence shown here is derived from an EMBL/GenBank/DDBJ whole genome shotgun (WGS) entry which is preliminary data.</text>
</comment>
<protein>
    <recommendedName>
        <fullName evidence="1">YfjL-like N-terminal domain-containing protein</fullName>
    </recommendedName>
</protein>
<gene>
    <name evidence="2" type="ORF">J2S72_000677</name>
</gene>
<dbReference type="RefSeq" id="WP_307494983.1">
    <property type="nucleotide sequence ID" value="NZ_JAUSTN010000003.1"/>
</dbReference>
<accession>A0ABU0ATS2</accession>
<evidence type="ECO:0000313" key="3">
    <source>
        <dbReference type="Proteomes" id="UP001236559"/>
    </source>
</evidence>
<dbReference type="EMBL" id="JAUSTN010000003">
    <property type="protein sequence ID" value="MDQ0274660.1"/>
    <property type="molecule type" value="Genomic_DNA"/>
</dbReference>
<dbReference type="InterPro" id="IPR057359">
    <property type="entry name" value="YfjL_N"/>
</dbReference>
<name>A0ABU0ATS2_9FIRM</name>
<reference evidence="2 3" key="1">
    <citation type="submission" date="2023-07" db="EMBL/GenBank/DDBJ databases">
        <title>Genomic Encyclopedia of Type Strains, Phase IV (KMG-IV): sequencing the most valuable type-strain genomes for metagenomic binning, comparative biology and taxonomic classification.</title>
        <authorList>
            <person name="Goeker M."/>
        </authorList>
    </citation>
    <scope>NUCLEOTIDE SEQUENCE [LARGE SCALE GENOMIC DNA]</scope>
    <source>
        <strain evidence="2 3">DSM 22616</strain>
    </source>
</reference>
<proteinExistence type="predicted"/>
<evidence type="ECO:0000313" key="2">
    <source>
        <dbReference type="EMBL" id="MDQ0274660.1"/>
    </source>
</evidence>
<dbReference type="Pfam" id="PF25425">
    <property type="entry name" value="YfjL_N"/>
    <property type="match status" value="1"/>
</dbReference>
<keyword evidence="3" id="KW-1185">Reference proteome</keyword>